<dbReference type="SUPFAM" id="SSF56436">
    <property type="entry name" value="C-type lectin-like"/>
    <property type="match status" value="1"/>
</dbReference>
<dbReference type="InterPro" id="IPR016187">
    <property type="entry name" value="CTDL_fold"/>
</dbReference>
<organism evidence="2 3">
    <name type="scientific">Plakobranchus ocellatus</name>
    <dbReference type="NCBI Taxonomy" id="259542"/>
    <lineage>
        <taxon>Eukaryota</taxon>
        <taxon>Metazoa</taxon>
        <taxon>Spiralia</taxon>
        <taxon>Lophotrochozoa</taxon>
        <taxon>Mollusca</taxon>
        <taxon>Gastropoda</taxon>
        <taxon>Heterobranchia</taxon>
        <taxon>Euthyneura</taxon>
        <taxon>Panpulmonata</taxon>
        <taxon>Sacoglossa</taxon>
        <taxon>Placobranchoidea</taxon>
        <taxon>Plakobranchidae</taxon>
        <taxon>Plakobranchus</taxon>
    </lineage>
</organism>
<evidence type="ECO:0000313" key="3">
    <source>
        <dbReference type="Proteomes" id="UP000735302"/>
    </source>
</evidence>
<name>A0AAV4CK18_9GAST</name>
<dbReference type="Proteomes" id="UP000735302">
    <property type="component" value="Unassembled WGS sequence"/>
</dbReference>
<dbReference type="EMBL" id="BLXT01006514">
    <property type="protein sequence ID" value="GFO31983.1"/>
    <property type="molecule type" value="Genomic_DNA"/>
</dbReference>
<dbReference type="AlphaFoldDB" id="A0AAV4CK18"/>
<feature type="domain" description="C-type lectin" evidence="1">
    <location>
        <begin position="95"/>
        <end position="213"/>
    </location>
</feature>
<dbReference type="Pfam" id="PF00059">
    <property type="entry name" value="Lectin_C"/>
    <property type="match status" value="1"/>
</dbReference>
<dbReference type="InterPro" id="IPR050801">
    <property type="entry name" value="Ca-Dep_Lectins_ImmuneDev"/>
</dbReference>
<sequence length="222" mass="24405">MFTQEDAVILTAADSCVAHFDWNQISSEVSCARKTINSCPACRGFLFDAVSGLCVPLIWLHQRPGAASVLPPAGQLFFTDVCPKGFQVAVYGNRTQLACVKMITPATTYGHATSVCIDSGGHLASMKTVEKLAMVDSLALGRQLWIGLDDQVDEGVYIWQEDGSQLTDIEMADLFDDNEPNNWRGREDCVHFRGNRGRLNDEPCWSKKIGLCEMSPPPQTNC</sequence>
<evidence type="ECO:0000259" key="1">
    <source>
        <dbReference type="PROSITE" id="PS50041"/>
    </source>
</evidence>
<dbReference type="PANTHER" id="PTHR22801">
    <property type="entry name" value="LITHOSTATHINE"/>
    <property type="match status" value="1"/>
</dbReference>
<protein>
    <submittedName>
        <fullName evidence="2">C-type lectin-related protein 4</fullName>
    </submittedName>
</protein>
<dbReference type="InterPro" id="IPR016186">
    <property type="entry name" value="C-type_lectin-like/link_sf"/>
</dbReference>
<reference evidence="2 3" key="1">
    <citation type="journal article" date="2021" name="Elife">
        <title>Chloroplast acquisition without the gene transfer in kleptoplastic sea slugs, Plakobranchus ocellatus.</title>
        <authorList>
            <person name="Maeda T."/>
            <person name="Takahashi S."/>
            <person name="Yoshida T."/>
            <person name="Shimamura S."/>
            <person name="Takaki Y."/>
            <person name="Nagai Y."/>
            <person name="Toyoda A."/>
            <person name="Suzuki Y."/>
            <person name="Arimoto A."/>
            <person name="Ishii H."/>
            <person name="Satoh N."/>
            <person name="Nishiyama T."/>
            <person name="Hasebe M."/>
            <person name="Maruyama T."/>
            <person name="Minagawa J."/>
            <person name="Obokata J."/>
            <person name="Shigenobu S."/>
        </authorList>
    </citation>
    <scope>NUCLEOTIDE SEQUENCE [LARGE SCALE GENOMIC DNA]</scope>
</reference>
<accession>A0AAV4CK18</accession>
<keyword evidence="3" id="KW-1185">Reference proteome</keyword>
<comment type="caution">
    <text evidence="2">The sequence shown here is derived from an EMBL/GenBank/DDBJ whole genome shotgun (WGS) entry which is preliminary data.</text>
</comment>
<dbReference type="CDD" id="cd00037">
    <property type="entry name" value="CLECT"/>
    <property type="match status" value="1"/>
</dbReference>
<gene>
    <name evidence="2" type="ORF">PoB_005848800</name>
</gene>
<dbReference type="InterPro" id="IPR001304">
    <property type="entry name" value="C-type_lectin-like"/>
</dbReference>
<dbReference type="SMART" id="SM00034">
    <property type="entry name" value="CLECT"/>
    <property type="match status" value="1"/>
</dbReference>
<proteinExistence type="predicted"/>
<evidence type="ECO:0000313" key="2">
    <source>
        <dbReference type="EMBL" id="GFO31983.1"/>
    </source>
</evidence>
<dbReference type="PROSITE" id="PS50041">
    <property type="entry name" value="C_TYPE_LECTIN_2"/>
    <property type="match status" value="1"/>
</dbReference>
<dbReference type="Gene3D" id="3.10.100.10">
    <property type="entry name" value="Mannose-Binding Protein A, subunit A"/>
    <property type="match status" value="1"/>
</dbReference>
<dbReference type="PANTHER" id="PTHR22801:SF63">
    <property type="entry name" value="C-TYPE LECTIN DOMAIN-CONTAINING PROTEIN"/>
    <property type="match status" value="1"/>
</dbReference>